<keyword evidence="1" id="KW-0732">Signal</keyword>
<feature type="signal peptide" evidence="1">
    <location>
        <begin position="1"/>
        <end position="21"/>
    </location>
</feature>
<dbReference type="Gene3D" id="3.40.50.1980">
    <property type="entry name" value="Nitrogenase molybdenum iron protein domain"/>
    <property type="match status" value="1"/>
</dbReference>
<protein>
    <submittedName>
        <fullName evidence="2">Adhesion protein</fullName>
    </submittedName>
</protein>
<dbReference type="AlphaFoldDB" id="A0A7Z6RCZ6"/>
<dbReference type="Proteomes" id="UP000256718">
    <property type="component" value="Unassembled WGS sequence"/>
</dbReference>
<organism evidence="2 3">
    <name type="scientific">Streptococcus agalactiae</name>
    <dbReference type="NCBI Taxonomy" id="1311"/>
    <lineage>
        <taxon>Bacteria</taxon>
        <taxon>Bacillati</taxon>
        <taxon>Bacillota</taxon>
        <taxon>Bacilli</taxon>
        <taxon>Lactobacillales</taxon>
        <taxon>Streptococcaceae</taxon>
        <taxon>Streptococcus</taxon>
    </lineage>
</organism>
<feature type="chain" id="PRO_5038623889" evidence="1">
    <location>
        <begin position="22"/>
        <end position="71"/>
    </location>
</feature>
<dbReference type="SUPFAM" id="SSF53807">
    <property type="entry name" value="Helical backbone' metal receptor"/>
    <property type="match status" value="1"/>
</dbReference>
<accession>A0A7Z6RCZ6</accession>
<name>A0A7Z6RCZ6_STRAG</name>
<gene>
    <name evidence="2" type="ORF">C4618_03495</name>
</gene>
<proteinExistence type="predicted"/>
<evidence type="ECO:0000313" key="3">
    <source>
        <dbReference type="Proteomes" id="UP000256718"/>
    </source>
</evidence>
<dbReference type="EMBL" id="QHGZ01000092">
    <property type="protein sequence ID" value="RDY85158.1"/>
    <property type="molecule type" value="Genomic_DNA"/>
</dbReference>
<comment type="caution">
    <text evidence="2">The sequence shown here is derived from an EMBL/GenBank/DDBJ whole genome shotgun (WGS) entry which is preliminary data.</text>
</comment>
<feature type="non-terminal residue" evidence="2">
    <location>
        <position position="71"/>
    </location>
</feature>
<evidence type="ECO:0000256" key="1">
    <source>
        <dbReference type="SAM" id="SignalP"/>
    </source>
</evidence>
<sequence length="71" mass="7835">MKRIRKSLIFVLGIITLICLCACTKQSQQKNGLSVVTSFYPVYSITKAVSGDLNDIKMIRSQSGIHGFEPS</sequence>
<evidence type="ECO:0000313" key="2">
    <source>
        <dbReference type="EMBL" id="RDY85158.1"/>
    </source>
</evidence>
<reference evidence="2 3" key="1">
    <citation type="journal article" date="2018" name="Emerg. Microbes Infect.">
        <title>Phenotypic and molecular analysis of nontypeable Group B streptococci: identification of cps2a and hybrid cps2a/cps5 Group B streptococcal capsule gene clusters.</title>
        <authorList>
            <person name="Alhhazmi A."/>
            <person name="Tyrrell G.J."/>
        </authorList>
    </citation>
    <scope>NUCLEOTIDE SEQUENCE [LARGE SCALE GENOMIC DNA]</scope>
    <source>
        <strain evidence="2 3">PLGBS17</strain>
    </source>
</reference>